<dbReference type="EMBL" id="CP001014">
    <property type="protein sequence ID" value="ACB39779.1"/>
    <property type="molecule type" value="Genomic_DNA"/>
</dbReference>
<evidence type="ECO:0000313" key="2">
    <source>
        <dbReference type="Proteomes" id="UP000001694"/>
    </source>
</evidence>
<keyword evidence="2" id="KW-1185">Reference proteome</keyword>
<protein>
    <submittedName>
        <fullName evidence="1">Uncharacterized protein</fullName>
    </submittedName>
</protein>
<dbReference type="GeneID" id="6164430"/>
<dbReference type="STRING" id="444157.Tneu_0842"/>
<dbReference type="OrthoDB" id="25148at2157"/>
<proteinExistence type="predicted"/>
<evidence type="ECO:0000313" key="1">
    <source>
        <dbReference type="EMBL" id="ACB39779.1"/>
    </source>
</evidence>
<dbReference type="HOGENOM" id="CLU_2285147_0_0_2"/>
<dbReference type="eggNOG" id="arCOG05689">
    <property type="taxonomic scope" value="Archaea"/>
</dbReference>
<accession>B1YDB6</accession>
<dbReference type="Proteomes" id="UP000001694">
    <property type="component" value="Chromosome"/>
</dbReference>
<gene>
    <name evidence="1" type="ordered locus">Tneu_0842</name>
</gene>
<organism evidence="1 2">
    <name type="scientific">Pyrobaculum neutrophilum (strain DSM 2338 / JCM 9278 / NBRC 100436 / V24Sta)</name>
    <name type="common">Thermoproteus neutrophilus</name>
    <dbReference type="NCBI Taxonomy" id="444157"/>
    <lineage>
        <taxon>Archaea</taxon>
        <taxon>Thermoproteota</taxon>
        <taxon>Thermoprotei</taxon>
        <taxon>Thermoproteales</taxon>
        <taxon>Thermoproteaceae</taxon>
        <taxon>Pyrobaculum</taxon>
    </lineage>
</organism>
<dbReference type="KEGG" id="tne:Tneu_0842"/>
<dbReference type="RefSeq" id="WP_012350199.1">
    <property type="nucleotide sequence ID" value="NC_010525.1"/>
</dbReference>
<reference evidence="1" key="1">
    <citation type="submission" date="2008-03" db="EMBL/GenBank/DDBJ databases">
        <title>Complete sequence of Thermoproteus neutrophilus V24Sta.</title>
        <authorList>
            <consortium name="US DOE Joint Genome Institute"/>
            <person name="Copeland A."/>
            <person name="Lucas S."/>
            <person name="Lapidus A."/>
            <person name="Glavina del Rio T."/>
            <person name="Dalin E."/>
            <person name="Tice H."/>
            <person name="Bruce D."/>
            <person name="Goodwin L."/>
            <person name="Pitluck S."/>
            <person name="Sims D."/>
            <person name="Brettin T."/>
            <person name="Detter J.C."/>
            <person name="Han C."/>
            <person name="Kuske C.R."/>
            <person name="Schmutz J."/>
            <person name="Larimer F."/>
            <person name="Land M."/>
            <person name="Hauser L."/>
            <person name="Kyrpides N."/>
            <person name="Mikhailova N."/>
            <person name="Biddle J.F."/>
            <person name="Zhang Z."/>
            <person name="Fitz-Gibbon S.T."/>
            <person name="Lowe T.M."/>
            <person name="Saltikov C."/>
            <person name="House C.H."/>
            <person name="Richardson P."/>
        </authorList>
    </citation>
    <scope>NUCLEOTIDE SEQUENCE [LARGE SCALE GENOMIC DNA]</scope>
    <source>
        <strain evidence="1">V24Sta</strain>
    </source>
</reference>
<dbReference type="AlphaFoldDB" id="B1YDB6"/>
<name>B1YDB6_PYRNV</name>
<sequence length="101" mass="11429">MACVDVETAEKVARRKALGALASLRRSIKVFKVRVGDDWLFGFVKTRFKGEGFQIAVKLVYVDCRGSPLERLPSDLEEKVRRYVEEGVASLLERELSNVAR</sequence>